<comment type="subcellular location">
    <subcellularLocation>
        <location evidence="1">Cell membrane</location>
        <topology evidence="1">Multi-pass membrane protein</topology>
    </subcellularLocation>
</comment>
<dbReference type="PANTHER" id="PTHR30506">
    <property type="entry name" value="INNER MEMBRANE PROTEIN"/>
    <property type="match status" value="1"/>
</dbReference>
<evidence type="ECO:0000259" key="8">
    <source>
        <dbReference type="Pfam" id="PF03458"/>
    </source>
</evidence>
<evidence type="ECO:0000256" key="1">
    <source>
        <dbReference type="ARBA" id="ARBA00004651"/>
    </source>
</evidence>
<proteinExistence type="inferred from homology"/>
<dbReference type="RefSeq" id="WP_094473831.1">
    <property type="nucleotide sequence ID" value="NZ_NOXT01000111.1"/>
</dbReference>
<accession>A0A255YG67</accession>
<sequence>MATPISPLALPVPIEPVLAALDMAGVAVFAVSGALAAARIKQTIVTFAFFAAVTGIGGGTLRDLLIGAPVFWVGRSDYLGVCLVAAAAVWMLRADRWQLNALLWFDAVGLGAYSVLGAAKSLSLGVPPLPAVVMGVLSATFGGIVRDLLAGEPSILLRKEIYVSASALGAGVYVGLTLLGVAAWPAGLAGAAAGFGLRALAIRTGLKLPGYRDD</sequence>
<feature type="transmembrane region" description="Helical" evidence="7">
    <location>
        <begin position="78"/>
        <end position="94"/>
    </location>
</feature>
<feature type="transmembrane region" description="Helical" evidence="7">
    <location>
        <begin position="161"/>
        <end position="182"/>
    </location>
</feature>
<reference evidence="9 10" key="1">
    <citation type="submission" date="2017-07" db="EMBL/GenBank/DDBJ databases">
        <title>Sandarakinorhabdus cyanobacteriorum sp. nov., a novel bacterium isolated from cyanobacterial aggregates in a eutrophic lake.</title>
        <authorList>
            <person name="Cai H."/>
        </authorList>
    </citation>
    <scope>NUCLEOTIDE SEQUENCE [LARGE SCALE GENOMIC DNA]</scope>
    <source>
        <strain evidence="9 10">TH057</strain>
    </source>
</reference>
<name>A0A255YG67_9SPHN</name>
<evidence type="ECO:0000313" key="9">
    <source>
        <dbReference type="EMBL" id="OYQ28178.1"/>
    </source>
</evidence>
<dbReference type="PANTHER" id="PTHR30506:SF3">
    <property type="entry name" value="UPF0126 INNER MEMBRANE PROTEIN YADS-RELATED"/>
    <property type="match status" value="1"/>
</dbReference>
<keyword evidence="5 7" id="KW-1133">Transmembrane helix</keyword>
<dbReference type="Proteomes" id="UP000216991">
    <property type="component" value="Unassembled WGS sequence"/>
</dbReference>
<dbReference type="Pfam" id="PF03458">
    <property type="entry name" value="Gly_transporter"/>
    <property type="match status" value="2"/>
</dbReference>
<keyword evidence="10" id="KW-1185">Reference proteome</keyword>
<evidence type="ECO:0000256" key="4">
    <source>
        <dbReference type="ARBA" id="ARBA00022692"/>
    </source>
</evidence>
<comment type="similarity">
    <text evidence="2">Belongs to the UPF0126 family.</text>
</comment>
<dbReference type="GO" id="GO:0005886">
    <property type="term" value="C:plasma membrane"/>
    <property type="evidence" value="ECO:0007669"/>
    <property type="project" value="UniProtKB-SubCell"/>
</dbReference>
<dbReference type="EMBL" id="NOXT01000111">
    <property type="protein sequence ID" value="OYQ28178.1"/>
    <property type="molecule type" value="Genomic_DNA"/>
</dbReference>
<keyword evidence="3" id="KW-1003">Cell membrane</keyword>
<evidence type="ECO:0000256" key="3">
    <source>
        <dbReference type="ARBA" id="ARBA00022475"/>
    </source>
</evidence>
<feature type="transmembrane region" description="Helical" evidence="7">
    <location>
        <begin position="131"/>
        <end position="149"/>
    </location>
</feature>
<feature type="domain" description="Glycine transporter" evidence="8">
    <location>
        <begin position="103"/>
        <end position="176"/>
    </location>
</feature>
<evidence type="ECO:0000256" key="7">
    <source>
        <dbReference type="SAM" id="Phobius"/>
    </source>
</evidence>
<evidence type="ECO:0000256" key="6">
    <source>
        <dbReference type="ARBA" id="ARBA00023136"/>
    </source>
</evidence>
<dbReference type="InterPro" id="IPR005115">
    <property type="entry name" value="Gly_transporter"/>
</dbReference>
<feature type="domain" description="Glycine transporter" evidence="8">
    <location>
        <begin position="20"/>
        <end position="93"/>
    </location>
</feature>
<keyword evidence="4 7" id="KW-0812">Transmembrane</keyword>
<evidence type="ECO:0000256" key="2">
    <source>
        <dbReference type="ARBA" id="ARBA00008193"/>
    </source>
</evidence>
<keyword evidence="6 7" id="KW-0472">Membrane</keyword>
<evidence type="ECO:0000256" key="5">
    <source>
        <dbReference type="ARBA" id="ARBA00022989"/>
    </source>
</evidence>
<feature type="transmembrane region" description="Helical" evidence="7">
    <location>
        <begin position="44"/>
        <end position="72"/>
    </location>
</feature>
<comment type="caution">
    <text evidence="9">The sequence shown here is derived from an EMBL/GenBank/DDBJ whole genome shotgun (WGS) entry which is preliminary data.</text>
</comment>
<organism evidence="9 10">
    <name type="scientific">Sandarakinorhabdus cyanobacteriorum</name>
    <dbReference type="NCBI Taxonomy" id="1981098"/>
    <lineage>
        <taxon>Bacteria</taxon>
        <taxon>Pseudomonadati</taxon>
        <taxon>Pseudomonadota</taxon>
        <taxon>Alphaproteobacteria</taxon>
        <taxon>Sphingomonadales</taxon>
        <taxon>Sphingosinicellaceae</taxon>
        <taxon>Sandarakinorhabdus</taxon>
    </lineage>
</organism>
<protein>
    <recommendedName>
        <fullName evidence="8">Glycine transporter domain-containing protein</fullName>
    </recommendedName>
</protein>
<dbReference type="AlphaFoldDB" id="A0A255YG67"/>
<feature type="transmembrane region" description="Helical" evidence="7">
    <location>
        <begin position="17"/>
        <end position="37"/>
    </location>
</feature>
<evidence type="ECO:0000313" key="10">
    <source>
        <dbReference type="Proteomes" id="UP000216991"/>
    </source>
</evidence>
<gene>
    <name evidence="9" type="ORF">CHU93_09415</name>
</gene>
<dbReference type="OrthoDB" id="9791874at2"/>
<feature type="transmembrane region" description="Helical" evidence="7">
    <location>
        <begin position="101"/>
        <end position="119"/>
    </location>
</feature>